<accession>A0ACC2XPP3</accession>
<organism evidence="1 2">
    <name type="scientific">Naganishia onofrii</name>
    <dbReference type="NCBI Taxonomy" id="1851511"/>
    <lineage>
        <taxon>Eukaryota</taxon>
        <taxon>Fungi</taxon>
        <taxon>Dikarya</taxon>
        <taxon>Basidiomycota</taxon>
        <taxon>Agaricomycotina</taxon>
        <taxon>Tremellomycetes</taxon>
        <taxon>Filobasidiales</taxon>
        <taxon>Filobasidiaceae</taxon>
        <taxon>Naganishia</taxon>
    </lineage>
</organism>
<sequence>MQPQVDGSDWSIYGYEPPATTTPSSATSGTTAPANSATTGTSSVVRFLPSIYTVSDTVTHHVSVPSANSKLPTLEIQWDASGGTRHAGPQRGPSVYESQASLTGSGAASAHTVAPEQNLPSMPPPSNSSMMSLPSGPGNTARNTGRSRAPPTRRPLPRGGRGTPLSDPPPPPPGSVPSSMDLDVFTVTSHRDFSVITPHQPAATEPAYQFTGGDYDAEPMNVSGDSGGPSYLTGPDNSGQPPETSEIGCMDESGEHSSDEEGNQQPVRRRSSSSGGIEPGGVIPEFGHPVYQGESWLIHASRHHPLARLVDPATVPDPDPDLTNPEERRRLAADHARMAEALEELDR</sequence>
<gene>
    <name evidence="1" type="ORF">QFC24_002250</name>
</gene>
<evidence type="ECO:0000313" key="2">
    <source>
        <dbReference type="Proteomes" id="UP001234202"/>
    </source>
</evidence>
<reference evidence="1" key="1">
    <citation type="submission" date="2023-04" db="EMBL/GenBank/DDBJ databases">
        <title>Draft Genome sequencing of Naganishia species isolated from polar environments using Oxford Nanopore Technology.</title>
        <authorList>
            <person name="Leo P."/>
            <person name="Venkateswaran K."/>
        </authorList>
    </citation>
    <scope>NUCLEOTIDE SEQUENCE</scope>
    <source>
        <strain evidence="1">DBVPG 5303</strain>
    </source>
</reference>
<dbReference type="EMBL" id="JASBWV010000006">
    <property type="protein sequence ID" value="KAJ9125978.1"/>
    <property type="molecule type" value="Genomic_DNA"/>
</dbReference>
<keyword evidence="2" id="KW-1185">Reference proteome</keyword>
<dbReference type="Proteomes" id="UP001234202">
    <property type="component" value="Unassembled WGS sequence"/>
</dbReference>
<proteinExistence type="predicted"/>
<name>A0ACC2XPP3_9TREE</name>
<evidence type="ECO:0000313" key="1">
    <source>
        <dbReference type="EMBL" id="KAJ9125978.1"/>
    </source>
</evidence>
<comment type="caution">
    <text evidence="1">The sequence shown here is derived from an EMBL/GenBank/DDBJ whole genome shotgun (WGS) entry which is preliminary data.</text>
</comment>
<protein>
    <submittedName>
        <fullName evidence="1">Uncharacterized protein</fullName>
    </submittedName>
</protein>